<dbReference type="CDD" id="cd00130">
    <property type="entry name" value="PAS"/>
    <property type="match status" value="1"/>
</dbReference>
<feature type="domain" description="PAS" evidence="1">
    <location>
        <begin position="38"/>
        <end position="111"/>
    </location>
</feature>
<dbReference type="NCBIfam" id="TIGR00229">
    <property type="entry name" value="sensory_box"/>
    <property type="match status" value="1"/>
</dbReference>
<dbReference type="Pfam" id="PF00990">
    <property type="entry name" value="GGDEF"/>
    <property type="match status" value="1"/>
</dbReference>
<dbReference type="InterPro" id="IPR043128">
    <property type="entry name" value="Rev_trsase/Diguanyl_cyclase"/>
</dbReference>
<dbReference type="InterPro" id="IPR035965">
    <property type="entry name" value="PAS-like_dom_sf"/>
</dbReference>
<dbReference type="NCBIfam" id="TIGR00254">
    <property type="entry name" value="GGDEF"/>
    <property type="match status" value="1"/>
</dbReference>
<sequence length="332" mass="37756">MQAIQNSRLDAGLLPEEQAETLLALIHARSEVERLGERERLFSNLLDNLNVVLWALDWKGQRMIYISPAYERIFGRSVALLLANYSEWRNCIYPDDLEYAQRSLLAVLERGAVENREYRIIRGDGQLRWISDKCFIARSAGLELEPGSIIVGIVEDITDRKQHESELQRLAHIDEFTQGGNRWHFLERAQREFDHARQYATPLAFLLLDVDDLKRISDAFGHAVCDEVLRMVAQCCRSVLRRGDHFGRIGHEEFALMLPGCSPELAAQIAMRLQVEIQRLPLRIREQSCEVTISLGLAALCADDSCLSSLIARADSAMQQARQAGNNRIITT</sequence>
<gene>
    <name evidence="4" type="ORF">FHR87_001904</name>
</gene>
<dbReference type="InterPro" id="IPR052163">
    <property type="entry name" value="DGC-Regulatory_Protein"/>
</dbReference>
<dbReference type="CDD" id="cd01949">
    <property type="entry name" value="GGDEF"/>
    <property type="match status" value="1"/>
</dbReference>
<reference evidence="4 5" key="1">
    <citation type="submission" date="2020-08" db="EMBL/GenBank/DDBJ databases">
        <title>Genomic Encyclopedia of Type Strains, Phase III (KMG-III): the genomes of soil and plant-associated and newly described type strains.</title>
        <authorList>
            <person name="Whitman W."/>
        </authorList>
    </citation>
    <scope>NUCLEOTIDE SEQUENCE [LARGE SCALE GENOMIC DNA]</scope>
    <source>
        <strain evidence="4 5">CECT 4462</strain>
    </source>
</reference>
<proteinExistence type="predicted"/>
<organism evidence="4 5">
    <name type="scientific">Azomonas macrocytogenes</name>
    <name type="common">Azotobacter macrocytogenes</name>
    <dbReference type="NCBI Taxonomy" id="69962"/>
    <lineage>
        <taxon>Bacteria</taxon>
        <taxon>Pseudomonadati</taxon>
        <taxon>Pseudomonadota</taxon>
        <taxon>Gammaproteobacteria</taxon>
        <taxon>Pseudomonadales</taxon>
        <taxon>Pseudomonadaceae</taxon>
        <taxon>Azomonas</taxon>
    </lineage>
</organism>
<dbReference type="InterPro" id="IPR000014">
    <property type="entry name" value="PAS"/>
</dbReference>
<comment type="caution">
    <text evidence="4">The sequence shown here is derived from an EMBL/GenBank/DDBJ whole genome shotgun (WGS) entry which is preliminary data.</text>
</comment>
<dbReference type="InterPro" id="IPR000700">
    <property type="entry name" value="PAS-assoc_C"/>
</dbReference>
<dbReference type="PANTHER" id="PTHR46663:SF4">
    <property type="entry name" value="DIGUANYLATE CYCLASE DGCT-RELATED"/>
    <property type="match status" value="1"/>
</dbReference>
<protein>
    <submittedName>
        <fullName evidence="4">Diguanylate cyclase (GGDEF)-like protein/PAS domain S-box-containing protein</fullName>
    </submittedName>
</protein>
<evidence type="ECO:0000313" key="5">
    <source>
        <dbReference type="Proteomes" id="UP000549250"/>
    </source>
</evidence>
<dbReference type="EMBL" id="JACHXI010000007">
    <property type="protein sequence ID" value="MBB3103508.1"/>
    <property type="molecule type" value="Genomic_DNA"/>
</dbReference>
<dbReference type="InterPro" id="IPR013655">
    <property type="entry name" value="PAS_fold_3"/>
</dbReference>
<dbReference type="Gene3D" id="3.30.70.270">
    <property type="match status" value="1"/>
</dbReference>
<feature type="domain" description="GGDEF" evidence="3">
    <location>
        <begin position="201"/>
        <end position="332"/>
    </location>
</feature>
<keyword evidence="5" id="KW-1185">Reference proteome</keyword>
<dbReference type="AlphaFoldDB" id="A0A839T326"/>
<evidence type="ECO:0000259" key="3">
    <source>
        <dbReference type="PROSITE" id="PS50887"/>
    </source>
</evidence>
<name>A0A839T326_AZOMA</name>
<dbReference type="SUPFAM" id="SSF55073">
    <property type="entry name" value="Nucleotide cyclase"/>
    <property type="match status" value="1"/>
</dbReference>
<evidence type="ECO:0000259" key="2">
    <source>
        <dbReference type="PROSITE" id="PS50113"/>
    </source>
</evidence>
<dbReference type="Gene3D" id="3.30.450.20">
    <property type="entry name" value="PAS domain"/>
    <property type="match status" value="1"/>
</dbReference>
<dbReference type="RefSeq" id="WP_246335931.1">
    <property type="nucleotide sequence ID" value="NZ_JACHXI010000007.1"/>
</dbReference>
<dbReference type="InterPro" id="IPR000160">
    <property type="entry name" value="GGDEF_dom"/>
</dbReference>
<accession>A0A839T326</accession>
<dbReference type="PANTHER" id="PTHR46663">
    <property type="entry name" value="DIGUANYLATE CYCLASE DGCT-RELATED"/>
    <property type="match status" value="1"/>
</dbReference>
<evidence type="ECO:0000259" key="1">
    <source>
        <dbReference type="PROSITE" id="PS50112"/>
    </source>
</evidence>
<dbReference type="PROSITE" id="PS50113">
    <property type="entry name" value="PAC"/>
    <property type="match status" value="1"/>
</dbReference>
<dbReference type="SMART" id="SM00091">
    <property type="entry name" value="PAS"/>
    <property type="match status" value="1"/>
</dbReference>
<dbReference type="PROSITE" id="PS50112">
    <property type="entry name" value="PAS"/>
    <property type="match status" value="1"/>
</dbReference>
<evidence type="ECO:0000313" key="4">
    <source>
        <dbReference type="EMBL" id="MBB3103508.1"/>
    </source>
</evidence>
<feature type="domain" description="PAC" evidence="2">
    <location>
        <begin position="114"/>
        <end position="169"/>
    </location>
</feature>
<dbReference type="PROSITE" id="PS50887">
    <property type="entry name" value="GGDEF"/>
    <property type="match status" value="1"/>
</dbReference>
<dbReference type="Pfam" id="PF08447">
    <property type="entry name" value="PAS_3"/>
    <property type="match status" value="1"/>
</dbReference>
<dbReference type="InterPro" id="IPR029787">
    <property type="entry name" value="Nucleotide_cyclase"/>
</dbReference>
<dbReference type="Proteomes" id="UP000549250">
    <property type="component" value="Unassembled WGS sequence"/>
</dbReference>
<dbReference type="SMART" id="SM00267">
    <property type="entry name" value="GGDEF"/>
    <property type="match status" value="1"/>
</dbReference>
<dbReference type="SUPFAM" id="SSF55785">
    <property type="entry name" value="PYP-like sensor domain (PAS domain)"/>
    <property type="match status" value="1"/>
</dbReference>